<evidence type="ECO:0000256" key="1">
    <source>
        <dbReference type="ARBA" id="ARBA00004953"/>
    </source>
</evidence>
<organism evidence="4 5">
    <name type="scientific">Acetobacter malorum</name>
    <dbReference type="NCBI Taxonomy" id="178901"/>
    <lineage>
        <taxon>Bacteria</taxon>
        <taxon>Pseudomonadati</taxon>
        <taxon>Pseudomonadota</taxon>
        <taxon>Alphaproteobacteria</taxon>
        <taxon>Acetobacterales</taxon>
        <taxon>Acetobacteraceae</taxon>
        <taxon>Acetobacter</taxon>
    </lineage>
</organism>
<dbReference type="GO" id="GO:0009236">
    <property type="term" value="P:cobalamin biosynthetic process"/>
    <property type="evidence" value="ECO:0007669"/>
    <property type="project" value="UniProtKB-UniPathway"/>
</dbReference>
<sequence>MPFSTATTPLPVLILGGTTEASGVCRLLEHQLAFAPTLSLAGVTKNPHLPNIAVRIGGFGGVEGLQNWLRQHAIQAVIDATHPFAATMSQHAAKACADLALPLLRLERPAWIPTAEDRWHSVPHLTAAASLLADPAGYGRHPLRVFLTTGRKEVAPFCAAPQHTYLLRSIDAPNPTSLPPHTTCLSARGPFDYAAELAVMQAHHMDILVTKNSGGTATFPKLEAARTLHCPVIMVERPPHSACPRVDTPEEAMAWLQTHQTASTLRDV</sequence>
<comment type="pathway">
    <text evidence="1">Cofactor biosynthesis; adenosylcobalamin biosynthesis.</text>
</comment>
<dbReference type="InterPro" id="IPR003723">
    <property type="entry name" value="Precorrin-6x_reduct"/>
</dbReference>
<name>A0A149RKB5_9PROT</name>
<dbReference type="EMBL" id="LHZF01000173">
    <property type="protein sequence ID" value="KXV14400.1"/>
    <property type="molecule type" value="Genomic_DNA"/>
</dbReference>
<dbReference type="PROSITE" id="PS51014">
    <property type="entry name" value="COBK_CBIJ"/>
    <property type="match status" value="1"/>
</dbReference>
<dbReference type="GO" id="GO:0016994">
    <property type="term" value="F:precorrin-6A reductase activity"/>
    <property type="evidence" value="ECO:0007669"/>
    <property type="project" value="InterPro"/>
</dbReference>
<evidence type="ECO:0000313" key="5">
    <source>
        <dbReference type="Proteomes" id="UP000075526"/>
    </source>
</evidence>
<accession>A0A149RKB5</accession>
<reference evidence="4 5" key="1">
    <citation type="submission" date="2015-06" db="EMBL/GenBank/DDBJ databases">
        <title>Improved classification and identification of acetic acid bacteria using matrix-assisted laser desorption/ionization time-of-flight mass spectrometry; Gluconobacter nephelii and Gluconobacter uchimurae are later heterotypic synonyms of Gluconobacter japonicus and Gluconobacter oxydans, respectively.</title>
        <authorList>
            <person name="Li L."/>
            <person name="Cleenwerck I."/>
            <person name="De Vuyst L."/>
            <person name="Vandamme P."/>
        </authorList>
    </citation>
    <scope>NUCLEOTIDE SEQUENCE [LARGE SCALE GENOMIC DNA]</scope>
    <source>
        <strain evidence="4 5">LMG 1552</strain>
    </source>
</reference>
<dbReference type="PATRIC" id="fig|178901.13.peg.2583"/>
<proteinExistence type="predicted"/>
<keyword evidence="2" id="KW-0169">Cobalamin biosynthesis</keyword>
<dbReference type="Proteomes" id="UP000075526">
    <property type="component" value="Unassembled WGS sequence"/>
</dbReference>
<dbReference type="PANTHER" id="PTHR36925">
    <property type="entry name" value="COBALT-PRECORRIN-6A REDUCTASE"/>
    <property type="match status" value="1"/>
</dbReference>
<dbReference type="AlphaFoldDB" id="A0A149RKB5"/>
<protein>
    <submittedName>
        <fullName evidence="4">Cobalt-precorrin-6X reductase</fullName>
    </submittedName>
</protein>
<evidence type="ECO:0000256" key="3">
    <source>
        <dbReference type="ARBA" id="ARBA00023002"/>
    </source>
</evidence>
<evidence type="ECO:0000313" key="4">
    <source>
        <dbReference type="EMBL" id="KXV14400.1"/>
    </source>
</evidence>
<dbReference type="RefSeq" id="WP_061508845.1">
    <property type="nucleotide sequence ID" value="NZ_LHZF01000173.1"/>
</dbReference>
<dbReference type="NCBIfam" id="TIGR00715">
    <property type="entry name" value="precor6x_red"/>
    <property type="match status" value="1"/>
</dbReference>
<evidence type="ECO:0000256" key="2">
    <source>
        <dbReference type="ARBA" id="ARBA00022573"/>
    </source>
</evidence>
<dbReference type="NCBIfam" id="NF005968">
    <property type="entry name" value="PRK08057.1-2"/>
    <property type="match status" value="1"/>
</dbReference>
<dbReference type="Pfam" id="PF02571">
    <property type="entry name" value="CbiJ"/>
    <property type="match status" value="1"/>
</dbReference>
<comment type="caution">
    <text evidence="4">The sequence shown here is derived from an EMBL/GenBank/DDBJ whole genome shotgun (WGS) entry which is preliminary data.</text>
</comment>
<dbReference type="UniPathway" id="UPA00148"/>
<keyword evidence="3" id="KW-0560">Oxidoreductase</keyword>
<gene>
    <name evidence="4" type="ORF">AD933_12650</name>
</gene>
<dbReference type="PANTHER" id="PTHR36925:SF1">
    <property type="entry name" value="COBALT-PRECORRIN-6A REDUCTASE"/>
    <property type="match status" value="1"/>
</dbReference>